<accession>A0A6A6ZY80</accession>
<dbReference type="PANTHER" id="PTHR46494">
    <property type="entry name" value="CORA FAMILY METAL ION TRANSPORTER (EUROFUNG)"/>
    <property type="match status" value="1"/>
</dbReference>
<dbReference type="PANTHER" id="PTHR46494:SF1">
    <property type="entry name" value="CORA FAMILY METAL ION TRANSPORTER (EUROFUNG)"/>
    <property type="match status" value="1"/>
</dbReference>
<name>A0A6A6ZY80_9PLEO</name>
<keyword evidence="5" id="KW-1185">Reference proteome</keyword>
<feature type="transmembrane region" description="Helical" evidence="3">
    <location>
        <begin position="380"/>
        <end position="399"/>
    </location>
</feature>
<feature type="compositionally biased region" description="Basic and acidic residues" evidence="2">
    <location>
        <begin position="438"/>
        <end position="447"/>
    </location>
</feature>
<evidence type="ECO:0000256" key="2">
    <source>
        <dbReference type="SAM" id="MobiDB-lite"/>
    </source>
</evidence>
<dbReference type="GO" id="GO:0015095">
    <property type="term" value="F:magnesium ion transmembrane transporter activity"/>
    <property type="evidence" value="ECO:0007669"/>
    <property type="project" value="TreeGrafter"/>
</dbReference>
<proteinExistence type="predicted"/>
<comment type="subcellular location">
    <subcellularLocation>
        <location evidence="1">Cell membrane</location>
        <topology evidence="1">Multi-pass membrane protein</topology>
    </subcellularLocation>
</comment>
<feature type="transmembrane region" description="Helical" evidence="3">
    <location>
        <begin position="343"/>
        <end position="368"/>
    </location>
</feature>
<dbReference type="Proteomes" id="UP000799424">
    <property type="component" value="Unassembled WGS sequence"/>
</dbReference>
<dbReference type="GO" id="GO:0005886">
    <property type="term" value="C:plasma membrane"/>
    <property type="evidence" value="ECO:0007669"/>
    <property type="project" value="UniProtKB-SubCell"/>
</dbReference>
<evidence type="ECO:0000313" key="4">
    <source>
        <dbReference type="EMBL" id="KAF2825367.1"/>
    </source>
</evidence>
<keyword evidence="3" id="KW-1133">Transmembrane helix</keyword>
<evidence type="ECO:0000256" key="1">
    <source>
        <dbReference type="ARBA" id="ARBA00004651"/>
    </source>
</evidence>
<dbReference type="OrthoDB" id="2830640at2759"/>
<evidence type="ECO:0000313" key="5">
    <source>
        <dbReference type="Proteomes" id="UP000799424"/>
    </source>
</evidence>
<dbReference type="GO" id="GO:0015087">
    <property type="term" value="F:cobalt ion transmembrane transporter activity"/>
    <property type="evidence" value="ECO:0007669"/>
    <property type="project" value="TreeGrafter"/>
</dbReference>
<dbReference type="AlphaFoldDB" id="A0A6A6ZY80"/>
<protein>
    <recommendedName>
        <fullName evidence="6">Cora-domain-containing protein</fullName>
    </recommendedName>
</protein>
<gene>
    <name evidence="4" type="ORF">CC86DRAFT_456555</name>
</gene>
<dbReference type="Pfam" id="PF01544">
    <property type="entry name" value="CorA"/>
    <property type="match status" value="1"/>
</dbReference>
<feature type="region of interest" description="Disordered" evidence="2">
    <location>
        <begin position="425"/>
        <end position="447"/>
    </location>
</feature>
<dbReference type="Gene3D" id="1.20.58.340">
    <property type="entry name" value="Magnesium transport protein CorA, transmembrane region"/>
    <property type="match status" value="1"/>
</dbReference>
<dbReference type="EMBL" id="MU006228">
    <property type="protein sequence ID" value="KAF2825367.1"/>
    <property type="molecule type" value="Genomic_DNA"/>
</dbReference>
<evidence type="ECO:0000256" key="3">
    <source>
        <dbReference type="SAM" id="Phobius"/>
    </source>
</evidence>
<reference evidence="4" key="1">
    <citation type="journal article" date="2020" name="Stud. Mycol.">
        <title>101 Dothideomycetes genomes: a test case for predicting lifestyles and emergence of pathogens.</title>
        <authorList>
            <person name="Haridas S."/>
            <person name="Albert R."/>
            <person name="Binder M."/>
            <person name="Bloem J."/>
            <person name="Labutti K."/>
            <person name="Salamov A."/>
            <person name="Andreopoulos B."/>
            <person name="Baker S."/>
            <person name="Barry K."/>
            <person name="Bills G."/>
            <person name="Bluhm B."/>
            <person name="Cannon C."/>
            <person name="Castanera R."/>
            <person name="Culley D."/>
            <person name="Daum C."/>
            <person name="Ezra D."/>
            <person name="Gonzalez J."/>
            <person name="Henrissat B."/>
            <person name="Kuo A."/>
            <person name="Liang C."/>
            <person name="Lipzen A."/>
            <person name="Lutzoni F."/>
            <person name="Magnuson J."/>
            <person name="Mondo S."/>
            <person name="Nolan M."/>
            <person name="Ohm R."/>
            <person name="Pangilinan J."/>
            <person name="Park H.-J."/>
            <person name="Ramirez L."/>
            <person name="Alfaro M."/>
            <person name="Sun H."/>
            <person name="Tritt A."/>
            <person name="Yoshinaga Y."/>
            <person name="Zwiers L.-H."/>
            <person name="Turgeon B."/>
            <person name="Goodwin S."/>
            <person name="Spatafora J."/>
            <person name="Crous P."/>
            <person name="Grigoriev I."/>
        </authorList>
    </citation>
    <scope>NUCLEOTIDE SEQUENCE</scope>
    <source>
        <strain evidence="4">CBS 113818</strain>
    </source>
</reference>
<keyword evidence="3" id="KW-0812">Transmembrane</keyword>
<sequence>MSNPPPPATALPTLPPQKPFDWFDSHGRVLNPAKGHDYLEISMTPTGVNVKQEPVSDLEVPAFSERLVNTPSDATWRLHVLITLFEGWEWEHPYSNATIDALQKHWHIGRSCFNSASHRAMTATFESPNGDLTRKGLRLGSLRTLRATLALSHSPSTRQTFAIVYSTSTYTMNRIFSALLASKEHAYQPHLLPFIYTAQHLQCLEDFFRGLPAGEYYSIMRTLGADSYHEREERPTPPDLTDMPRTLTALTRMTADVASVKETIGQQIELVTKWAEEFPKLEDGKEDVAMRERLRLMGQYCEQVGLDVREMSETIQAMVQMVYAILQQRDNELNRRYAADMRVITAITLVFLPGTFVATLFSASFWNFDPRSGGKMVSSWVWLYFVSTAVLTLVVLAVWRGFAALKQTMGAVKRFWRVRVLRRKEEGDGDEENATAAAEKEKEGKGD</sequence>
<organism evidence="4 5">
    <name type="scientific">Ophiobolus disseminans</name>
    <dbReference type="NCBI Taxonomy" id="1469910"/>
    <lineage>
        <taxon>Eukaryota</taxon>
        <taxon>Fungi</taxon>
        <taxon>Dikarya</taxon>
        <taxon>Ascomycota</taxon>
        <taxon>Pezizomycotina</taxon>
        <taxon>Dothideomycetes</taxon>
        <taxon>Pleosporomycetidae</taxon>
        <taxon>Pleosporales</taxon>
        <taxon>Pleosporineae</taxon>
        <taxon>Phaeosphaeriaceae</taxon>
        <taxon>Ophiobolus</taxon>
    </lineage>
</organism>
<evidence type="ECO:0008006" key="6">
    <source>
        <dbReference type="Google" id="ProtNLM"/>
    </source>
</evidence>
<dbReference type="InterPro" id="IPR002523">
    <property type="entry name" value="MgTranspt_CorA/ZnTranspt_ZntB"/>
</dbReference>
<dbReference type="GO" id="GO:0000287">
    <property type="term" value="F:magnesium ion binding"/>
    <property type="evidence" value="ECO:0007669"/>
    <property type="project" value="TreeGrafter"/>
</dbReference>
<dbReference type="GO" id="GO:0050897">
    <property type="term" value="F:cobalt ion binding"/>
    <property type="evidence" value="ECO:0007669"/>
    <property type="project" value="TreeGrafter"/>
</dbReference>
<keyword evidence="3" id="KW-0472">Membrane</keyword>